<feature type="transmembrane region" description="Helical" evidence="1">
    <location>
        <begin position="160"/>
        <end position="185"/>
    </location>
</feature>
<evidence type="ECO:0000256" key="1">
    <source>
        <dbReference type="SAM" id="Phobius"/>
    </source>
</evidence>
<keyword evidence="1" id="KW-0812">Transmembrane</keyword>
<feature type="transmembrane region" description="Helical" evidence="1">
    <location>
        <begin position="442"/>
        <end position="462"/>
    </location>
</feature>
<keyword evidence="3" id="KW-1185">Reference proteome</keyword>
<reference evidence="2 3" key="1">
    <citation type="submission" date="2024-04" db="EMBL/GenBank/DDBJ databases">
        <title>Novel species of the genus Ideonella isolated from streams.</title>
        <authorList>
            <person name="Lu H."/>
        </authorList>
    </citation>
    <scope>NUCLEOTIDE SEQUENCE [LARGE SCALE GENOMIC DNA]</scope>
    <source>
        <strain evidence="2 3">BYS139W</strain>
    </source>
</reference>
<proteinExistence type="predicted"/>
<feature type="transmembrane region" description="Helical" evidence="1">
    <location>
        <begin position="511"/>
        <end position="528"/>
    </location>
</feature>
<evidence type="ECO:0000313" key="2">
    <source>
        <dbReference type="EMBL" id="MEK8028214.1"/>
    </source>
</evidence>
<feature type="transmembrane region" description="Helical" evidence="1">
    <location>
        <begin position="363"/>
        <end position="385"/>
    </location>
</feature>
<gene>
    <name evidence="2" type="ORF">AACH11_19815</name>
</gene>
<keyword evidence="1" id="KW-0472">Membrane</keyword>
<dbReference type="InterPro" id="IPR005625">
    <property type="entry name" value="PepSY-ass_TM"/>
</dbReference>
<feature type="transmembrane region" description="Helical" evidence="1">
    <location>
        <begin position="469"/>
        <end position="491"/>
    </location>
</feature>
<sequence length="582" mass="61944">MKSEHLRIYKTVHTWTGIVCGMALFIAFYAGALTVFKQPLQRWASSAVVQPTLPLEAVQPLIVRTLAAAPEARRDFTVWLHDDALTGARAAQAWLGWQVHDEAADEHDSAAVRHRTATLDATGAVQVQALPPSQVSPLADVIDTLHRVLGLPTDSDPHRWIMGVVSALYALALFSGVVVLLPTLVKDLFALRVGPNLKRMWLDAHNVVGLFSLPFHLVMALTAVVFAFHDPIYGLQDDLIHQGRWASAFARGGAPARATAPRDPAALLPPARLLALARQQAPGLAPEALQYLAVTTPRAAVRVWGRDPAAVSPRARGGFLALDPYSGRVLSTDFLPGRQSPANQWIASFFALHMAAFGGSEVAWLYFVLALAGAWLFYSGNLLWVESRRKRAPRGQGTAVGQRRDVRLMAAATVGVCLGCVCGISLMLAATRGLHGRVADPLAWHHALYYGAFFGALAWAFWRGAARAAVELLWAAAALTAAIPLGSWAAPALWGGRSPAEGGEVWGGVELTAWVGALVLAGLAHAAARRARTGPADSVWSWRTEPVLRPAATSPATPPAMPPAAIAAAPSRALAAGSPAEP</sequence>
<dbReference type="EMBL" id="JBBUTF010000021">
    <property type="protein sequence ID" value="MEK8028214.1"/>
    <property type="molecule type" value="Genomic_DNA"/>
</dbReference>
<dbReference type="Proteomes" id="UP001368500">
    <property type="component" value="Unassembled WGS sequence"/>
</dbReference>
<dbReference type="Pfam" id="PF03929">
    <property type="entry name" value="PepSY_TM"/>
    <property type="match status" value="1"/>
</dbReference>
<feature type="transmembrane region" description="Helical" evidence="1">
    <location>
        <begin position="406"/>
        <end position="430"/>
    </location>
</feature>
<protein>
    <submittedName>
        <fullName evidence="2">PepSY-associated TM helix domain-containing protein</fullName>
    </submittedName>
</protein>
<dbReference type="PANTHER" id="PTHR34219:SF9">
    <property type="entry name" value="IRON-REGULATED INNER MEMBRANE PROTEIN"/>
    <property type="match status" value="1"/>
</dbReference>
<dbReference type="PANTHER" id="PTHR34219">
    <property type="entry name" value="IRON-REGULATED INNER MEMBRANE PROTEIN-RELATED"/>
    <property type="match status" value="1"/>
</dbReference>
<evidence type="ECO:0000313" key="3">
    <source>
        <dbReference type="Proteomes" id="UP001368500"/>
    </source>
</evidence>
<feature type="transmembrane region" description="Helical" evidence="1">
    <location>
        <begin position="206"/>
        <end position="228"/>
    </location>
</feature>
<keyword evidence="1" id="KW-1133">Transmembrane helix</keyword>
<dbReference type="RefSeq" id="WP_341376000.1">
    <property type="nucleotide sequence ID" value="NZ_JBBUTF010000021.1"/>
</dbReference>
<comment type="caution">
    <text evidence="2">The sequence shown here is derived from an EMBL/GenBank/DDBJ whole genome shotgun (WGS) entry which is preliminary data.</text>
</comment>
<feature type="transmembrane region" description="Helical" evidence="1">
    <location>
        <begin position="12"/>
        <end position="36"/>
    </location>
</feature>
<name>A0ABU9BGM9_9BURK</name>
<accession>A0ABU9BGM9</accession>
<organism evidence="2 3">
    <name type="scientific">Pseudaquabacterium rugosum</name>
    <dbReference type="NCBI Taxonomy" id="2984194"/>
    <lineage>
        <taxon>Bacteria</taxon>
        <taxon>Pseudomonadati</taxon>
        <taxon>Pseudomonadota</taxon>
        <taxon>Betaproteobacteria</taxon>
        <taxon>Burkholderiales</taxon>
        <taxon>Sphaerotilaceae</taxon>
        <taxon>Pseudaquabacterium</taxon>
    </lineage>
</organism>